<dbReference type="EMBL" id="GGEC01077232">
    <property type="protein sequence ID" value="MBX57716.1"/>
    <property type="molecule type" value="Transcribed_RNA"/>
</dbReference>
<evidence type="ECO:0000256" key="1">
    <source>
        <dbReference type="SAM" id="SignalP"/>
    </source>
</evidence>
<organism evidence="2">
    <name type="scientific">Rhizophora mucronata</name>
    <name type="common">Asiatic mangrove</name>
    <dbReference type="NCBI Taxonomy" id="61149"/>
    <lineage>
        <taxon>Eukaryota</taxon>
        <taxon>Viridiplantae</taxon>
        <taxon>Streptophyta</taxon>
        <taxon>Embryophyta</taxon>
        <taxon>Tracheophyta</taxon>
        <taxon>Spermatophyta</taxon>
        <taxon>Magnoliopsida</taxon>
        <taxon>eudicotyledons</taxon>
        <taxon>Gunneridae</taxon>
        <taxon>Pentapetalae</taxon>
        <taxon>rosids</taxon>
        <taxon>fabids</taxon>
        <taxon>Malpighiales</taxon>
        <taxon>Rhizophoraceae</taxon>
        <taxon>Rhizophora</taxon>
    </lineage>
</organism>
<feature type="chain" id="PRO_5015131766" evidence="1">
    <location>
        <begin position="25"/>
        <end position="61"/>
    </location>
</feature>
<feature type="signal peptide" evidence="1">
    <location>
        <begin position="1"/>
        <end position="24"/>
    </location>
</feature>
<reference evidence="2" key="1">
    <citation type="submission" date="2018-02" db="EMBL/GenBank/DDBJ databases">
        <title>Rhizophora mucronata_Transcriptome.</title>
        <authorList>
            <person name="Meera S.P."/>
            <person name="Sreeshan A."/>
            <person name="Augustine A."/>
        </authorList>
    </citation>
    <scope>NUCLEOTIDE SEQUENCE</scope>
    <source>
        <tissue evidence="2">Leaf</tissue>
    </source>
</reference>
<name>A0A2P2PSI9_RHIMU</name>
<sequence>MLAACENACLLFMLMYFHVKNLLSCHFLNKHGYYCIKLIFVITNLWNLNEPASIFCGAVGV</sequence>
<dbReference type="AlphaFoldDB" id="A0A2P2PSI9"/>
<proteinExistence type="predicted"/>
<accession>A0A2P2PSI9</accession>
<keyword evidence="1" id="KW-0732">Signal</keyword>
<evidence type="ECO:0000313" key="2">
    <source>
        <dbReference type="EMBL" id="MBX57716.1"/>
    </source>
</evidence>
<protein>
    <submittedName>
        <fullName evidence="2">Uncharacterized protein</fullName>
    </submittedName>
</protein>